<feature type="transmembrane region" description="Helical" evidence="5">
    <location>
        <begin position="296"/>
        <end position="316"/>
    </location>
</feature>
<comment type="subcellular location">
    <subcellularLocation>
        <location evidence="1">Membrane</location>
        <topology evidence="1">Multi-pass membrane protein</topology>
    </subcellularLocation>
</comment>
<proteinExistence type="predicted"/>
<dbReference type="PANTHER" id="PTHR23501:SF33">
    <property type="entry name" value="MAJOR FACILITATOR SUPERFAMILY (MFS) PROFILE DOMAIN-CONTAINING PROTEIN"/>
    <property type="match status" value="1"/>
</dbReference>
<evidence type="ECO:0000256" key="4">
    <source>
        <dbReference type="ARBA" id="ARBA00023136"/>
    </source>
</evidence>
<feature type="transmembrane region" description="Helical" evidence="5">
    <location>
        <begin position="351"/>
        <end position="373"/>
    </location>
</feature>
<dbReference type="Proteomes" id="UP000234275">
    <property type="component" value="Unassembled WGS sequence"/>
</dbReference>
<dbReference type="SUPFAM" id="SSF103473">
    <property type="entry name" value="MFS general substrate transporter"/>
    <property type="match status" value="1"/>
</dbReference>
<dbReference type="PROSITE" id="PS50850">
    <property type="entry name" value="MFS"/>
    <property type="match status" value="1"/>
</dbReference>
<dbReference type="Gene3D" id="1.20.1250.20">
    <property type="entry name" value="MFS general substrate transporter like domains"/>
    <property type="match status" value="1"/>
</dbReference>
<keyword evidence="4 5" id="KW-0472">Membrane</keyword>
<reference evidence="7 8" key="1">
    <citation type="submission" date="2016-12" db="EMBL/GenBank/DDBJ databases">
        <title>The genomes of Aspergillus section Nigri reveals drivers in fungal speciation.</title>
        <authorList>
            <consortium name="DOE Joint Genome Institute"/>
            <person name="Vesth T.C."/>
            <person name="Nybo J."/>
            <person name="Theobald S."/>
            <person name="Brandl J."/>
            <person name="Frisvad J.C."/>
            <person name="Nielsen K.F."/>
            <person name="Lyhne E.K."/>
            <person name="Kogle M.E."/>
            <person name="Kuo A."/>
            <person name="Riley R."/>
            <person name="Clum A."/>
            <person name="Nolan M."/>
            <person name="Lipzen A."/>
            <person name="Salamov A."/>
            <person name="Henrissat B."/>
            <person name="Wiebenga A."/>
            <person name="De Vries R.P."/>
            <person name="Grigoriev I.V."/>
            <person name="Mortensen U.H."/>
            <person name="Andersen M.R."/>
            <person name="Baker S.E."/>
        </authorList>
    </citation>
    <scope>NUCLEOTIDE SEQUENCE [LARGE SCALE GENOMIC DNA]</scope>
    <source>
        <strain evidence="7 8">IBT 23096</strain>
    </source>
</reference>
<keyword evidence="2 5" id="KW-0812">Transmembrane</keyword>
<feature type="domain" description="Major facilitator superfamily (MFS) profile" evidence="6">
    <location>
        <begin position="1"/>
        <end position="477"/>
    </location>
</feature>
<feature type="non-terminal residue" evidence="7">
    <location>
        <position position="1"/>
    </location>
</feature>
<feature type="transmembrane region" description="Helical" evidence="5">
    <location>
        <begin position="59"/>
        <end position="78"/>
    </location>
</feature>
<dbReference type="EMBL" id="MSFO01000002">
    <property type="protein sequence ID" value="PLB51565.1"/>
    <property type="molecule type" value="Genomic_DNA"/>
</dbReference>
<evidence type="ECO:0000256" key="5">
    <source>
        <dbReference type="SAM" id="Phobius"/>
    </source>
</evidence>
<dbReference type="AlphaFoldDB" id="A0A2I2GFB0"/>
<dbReference type="OrthoDB" id="6770063at2759"/>
<comment type="caution">
    <text evidence="7">The sequence shown here is derived from an EMBL/GenBank/DDBJ whole genome shotgun (WGS) entry which is preliminary data.</text>
</comment>
<feature type="transmembrane region" description="Helical" evidence="5">
    <location>
        <begin position="149"/>
        <end position="167"/>
    </location>
</feature>
<evidence type="ECO:0000256" key="1">
    <source>
        <dbReference type="ARBA" id="ARBA00004141"/>
    </source>
</evidence>
<evidence type="ECO:0000313" key="8">
    <source>
        <dbReference type="Proteomes" id="UP000234275"/>
    </source>
</evidence>
<feature type="transmembrane region" description="Helical" evidence="5">
    <location>
        <begin position="188"/>
        <end position="210"/>
    </location>
</feature>
<keyword evidence="3 5" id="KW-1133">Transmembrane helix</keyword>
<sequence length="477" mass="51798">GAFLASADESLMLSTFSSVASGFNLLSEGSWLLVAYNLGYCMALPVYGRLSSVYSRKNILLFSYGLFMLASLACGASPSFYWLVLARAVAGLSGAGMVLLVSIVISDVMPPEDVAVYRSYENLTCMVGRSFGAPIGGFLLDTVGWRWSFYGQIPLALICTLFVALTLPRSMGKAASSQKIPASDDGIWQIDFAGLFSLACTILSLLFLLQTAGAQTVDHPEWVHIAMLVFVVSLVAFIAIECLWAREPLIPMDLMGKAFGVYCLGQVLLVMGRSGVLSNLAPYFIRVENTSDLEAASLTVFWLLGLSVGGIVSGHIIKRTQRYKNMTLIALGFCIMVNLAISVQWRDGCTIWEALILFPLGATLGIFYSTQFIGMSASLPKNRQAACFGAFFLCQQLGFITGPAAGLALVQAIFDHSLENNLLDSPRKELVIGKILDDSRFSKRLPEPMQEVVRASYLYAFQFAPCKLSTLGSWMCG</sequence>
<dbReference type="GO" id="GO:0000329">
    <property type="term" value="C:fungal-type vacuole membrane"/>
    <property type="evidence" value="ECO:0007669"/>
    <property type="project" value="TreeGrafter"/>
</dbReference>
<evidence type="ECO:0000313" key="7">
    <source>
        <dbReference type="EMBL" id="PLB51565.1"/>
    </source>
</evidence>
<organism evidence="7 8">
    <name type="scientific">Aspergillus steynii IBT 23096</name>
    <dbReference type="NCBI Taxonomy" id="1392250"/>
    <lineage>
        <taxon>Eukaryota</taxon>
        <taxon>Fungi</taxon>
        <taxon>Dikarya</taxon>
        <taxon>Ascomycota</taxon>
        <taxon>Pezizomycotina</taxon>
        <taxon>Eurotiomycetes</taxon>
        <taxon>Eurotiomycetidae</taxon>
        <taxon>Eurotiales</taxon>
        <taxon>Aspergillaceae</taxon>
        <taxon>Aspergillus</taxon>
        <taxon>Aspergillus subgen. Circumdati</taxon>
    </lineage>
</organism>
<name>A0A2I2GFB0_9EURO</name>
<keyword evidence="8" id="KW-1185">Reference proteome</keyword>
<dbReference type="VEuPathDB" id="FungiDB:P170DRAFT_349603"/>
<feature type="transmembrane region" description="Helical" evidence="5">
    <location>
        <begin position="29"/>
        <end position="47"/>
    </location>
</feature>
<dbReference type="RefSeq" id="XP_024706867.1">
    <property type="nucleotide sequence ID" value="XM_024843749.1"/>
</dbReference>
<protein>
    <submittedName>
        <fullName evidence="7">MFS transporter</fullName>
    </submittedName>
</protein>
<dbReference type="PANTHER" id="PTHR23501">
    <property type="entry name" value="MAJOR FACILITATOR SUPERFAMILY"/>
    <property type="match status" value="1"/>
</dbReference>
<evidence type="ECO:0000259" key="6">
    <source>
        <dbReference type="PROSITE" id="PS50850"/>
    </source>
</evidence>
<dbReference type="InterPro" id="IPR011701">
    <property type="entry name" value="MFS"/>
</dbReference>
<dbReference type="InterPro" id="IPR036259">
    <property type="entry name" value="MFS_trans_sf"/>
</dbReference>
<dbReference type="STRING" id="1392250.A0A2I2GFB0"/>
<dbReference type="GO" id="GO:0015174">
    <property type="term" value="F:basic amino acid transmembrane transporter activity"/>
    <property type="evidence" value="ECO:0007669"/>
    <property type="project" value="TreeGrafter"/>
</dbReference>
<feature type="transmembrane region" description="Helical" evidence="5">
    <location>
        <begin position="222"/>
        <end position="244"/>
    </location>
</feature>
<accession>A0A2I2GFB0</accession>
<gene>
    <name evidence="7" type="ORF">P170DRAFT_349603</name>
</gene>
<feature type="transmembrane region" description="Helical" evidence="5">
    <location>
        <begin position="385"/>
        <end position="414"/>
    </location>
</feature>
<dbReference type="InterPro" id="IPR020846">
    <property type="entry name" value="MFS_dom"/>
</dbReference>
<dbReference type="GeneID" id="36551449"/>
<dbReference type="Pfam" id="PF07690">
    <property type="entry name" value="MFS_1"/>
    <property type="match status" value="1"/>
</dbReference>
<evidence type="ECO:0000256" key="2">
    <source>
        <dbReference type="ARBA" id="ARBA00022692"/>
    </source>
</evidence>
<evidence type="ECO:0000256" key="3">
    <source>
        <dbReference type="ARBA" id="ARBA00022989"/>
    </source>
</evidence>
<feature type="transmembrane region" description="Helical" evidence="5">
    <location>
        <begin position="256"/>
        <end position="276"/>
    </location>
</feature>